<dbReference type="AlphaFoldDB" id="A0A812U656"/>
<proteinExistence type="predicted"/>
<accession>A0A812U656</accession>
<evidence type="ECO:0000256" key="1">
    <source>
        <dbReference type="ARBA" id="ARBA00022737"/>
    </source>
</evidence>
<name>A0A812U656_9DINO</name>
<evidence type="ECO:0000313" key="2">
    <source>
        <dbReference type="EMBL" id="CAE7563265.1"/>
    </source>
</evidence>
<evidence type="ECO:0008006" key="4">
    <source>
        <dbReference type="Google" id="ProtNLM"/>
    </source>
</evidence>
<dbReference type="Proteomes" id="UP000604046">
    <property type="component" value="Unassembled WGS sequence"/>
</dbReference>
<organism evidence="2 3">
    <name type="scientific">Symbiodinium natans</name>
    <dbReference type="NCBI Taxonomy" id="878477"/>
    <lineage>
        <taxon>Eukaryota</taxon>
        <taxon>Sar</taxon>
        <taxon>Alveolata</taxon>
        <taxon>Dinophyceae</taxon>
        <taxon>Suessiales</taxon>
        <taxon>Symbiodiniaceae</taxon>
        <taxon>Symbiodinium</taxon>
    </lineage>
</organism>
<keyword evidence="1" id="KW-0677">Repeat</keyword>
<dbReference type="Gene3D" id="1.25.40.10">
    <property type="entry name" value="Tetratricopeptide repeat domain"/>
    <property type="match status" value="1"/>
</dbReference>
<protein>
    <recommendedName>
        <fullName evidence="4">Pentatricopeptide repeat-containing protein, chloroplastic</fullName>
    </recommendedName>
</protein>
<evidence type="ECO:0000313" key="3">
    <source>
        <dbReference type="Proteomes" id="UP000604046"/>
    </source>
</evidence>
<dbReference type="PANTHER" id="PTHR47447">
    <property type="entry name" value="OS03G0856100 PROTEIN"/>
    <property type="match status" value="1"/>
</dbReference>
<reference evidence="2" key="1">
    <citation type="submission" date="2021-02" db="EMBL/GenBank/DDBJ databases">
        <authorList>
            <person name="Dougan E. K."/>
            <person name="Rhodes N."/>
            <person name="Thang M."/>
            <person name="Chan C."/>
        </authorList>
    </citation>
    <scope>NUCLEOTIDE SEQUENCE</scope>
</reference>
<gene>
    <name evidence="2" type="ORF">SNAT2548_LOCUS31837</name>
</gene>
<comment type="caution">
    <text evidence="2">The sequence shown here is derived from an EMBL/GenBank/DDBJ whole genome shotgun (WGS) entry which is preliminary data.</text>
</comment>
<dbReference type="PANTHER" id="PTHR47447:SF17">
    <property type="entry name" value="OS12G0638900 PROTEIN"/>
    <property type="match status" value="1"/>
</dbReference>
<keyword evidence="3" id="KW-1185">Reference proteome</keyword>
<dbReference type="EMBL" id="CAJNDS010002679">
    <property type="protein sequence ID" value="CAE7563265.1"/>
    <property type="molecule type" value="Genomic_DNA"/>
</dbReference>
<dbReference type="InterPro" id="IPR011990">
    <property type="entry name" value="TPR-like_helical_dom_sf"/>
</dbReference>
<sequence>MGTCACAAVGHEPPSHCQRDGHEYRHRGLRGSEVSKCRGGEGYRRLRLRKSNSCEEGHQWQLAISLLTELSTTRVHRTDTVNTAASACERGRKWQQALRVFDDAFRAGVAPSPVSLVVLLSACATGNFWEAALTWLSRASDKGDFATQTACLNAAITCCARAVQWEHSAAILFNQSSVSKDIISYSSAMDACRWGRAWPSAASLLATSAEARVDLGAVAHRSVVECLEHVQKWEGIVRMRLEASVLARAARAGHASDPDSWFWMSWWLLENLEPQLGGQGQLFRSFRASVEQFTSLTSPRLQAFESLEELASHPSSLSSLPCGIARHSAEELELGGALCGIRVGNPGEQPRQSVVRRSFETAPN</sequence>